<name>A0ABW8Z146_9BURK</name>
<evidence type="ECO:0000256" key="1">
    <source>
        <dbReference type="ARBA" id="ARBA00004141"/>
    </source>
</evidence>
<feature type="transmembrane region" description="Helical" evidence="12">
    <location>
        <begin position="255"/>
        <end position="274"/>
    </location>
</feature>
<keyword evidence="10 12" id="KW-0406">Ion transport</keyword>
<dbReference type="InterPro" id="IPR003855">
    <property type="entry name" value="K+_transporter"/>
</dbReference>
<evidence type="ECO:0000256" key="6">
    <source>
        <dbReference type="ARBA" id="ARBA00022692"/>
    </source>
</evidence>
<gene>
    <name evidence="12" type="primary">kup</name>
    <name evidence="15" type="ORF">PQR63_00765</name>
</gene>
<feature type="transmembrane region" description="Helical" evidence="12">
    <location>
        <begin position="373"/>
        <end position="394"/>
    </location>
</feature>
<keyword evidence="4 12" id="KW-1003">Cell membrane</keyword>
<evidence type="ECO:0000259" key="13">
    <source>
        <dbReference type="Pfam" id="PF02705"/>
    </source>
</evidence>
<feature type="transmembrane region" description="Helical" evidence="12">
    <location>
        <begin position="179"/>
        <end position="199"/>
    </location>
</feature>
<dbReference type="InterPro" id="IPR053951">
    <property type="entry name" value="K_trans_N"/>
</dbReference>
<evidence type="ECO:0000259" key="14">
    <source>
        <dbReference type="Pfam" id="PF22776"/>
    </source>
</evidence>
<keyword evidence="11 12" id="KW-0472">Membrane</keyword>
<feature type="transmembrane region" description="Helical" evidence="12">
    <location>
        <begin position="294"/>
        <end position="327"/>
    </location>
</feature>
<feature type="domain" description="K+ potassium transporter C-terminal" evidence="14">
    <location>
        <begin position="485"/>
        <end position="633"/>
    </location>
</feature>
<evidence type="ECO:0000256" key="12">
    <source>
        <dbReference type="HAMAP-Rule" id="MF_01522"/>
    </source>
</evidence>
<keyword evidence="9 12" id="KW-1133">Transmembrane helix</keyword>
<dbReference type="Pfam" id="PF02705">
    <property type="entry name" value="K_trans"/>
    <property type="match status" value="1"/>
</dbReference>
<keyword evidence="16" id="KW-1185">Reference proteome</keyword>
<keyword evidence="8 12" id="KW-0630">Potassium</keyword>
<proteinExistence type="inferred from homology"/>
<dbReference type="RefSeq" id="WP_408164771.1">
    <property type="nucleotide sequence ID" value="NZ_JAQQFR010000001.1"/>
</dbReference>
<comment type="catalytic activity">
    <reaction evidence="12">
        <text>K(+)(in) + H(+)(in) = K(+)(out) + H(+)(out)</text>
        <dbReference type="Rhea" id="RHEA:28490"/>
        <dbReference type="ChEBI" id="CHEBI:15378"/>
        <dbReference type="ChEBI" id="CHEBI:29103"/>
    </reaction>
</comment>
<dbReference type="PANTHER" id="PTHR30540:SF79">
    <property type="entry name" value="LOW AFFINITY POTASSIUM TRANSPORT SYSTEM PROTEIN KUP"/>
    <property type="match status" value="1"/>
</dbReference>
<evidence type="ECO:0000256" key="10">
    <source>
        <dbReference type="ARBA" id="ARBA00023065"/>
    </source>
</evidence>
<feature type="transmembrane region" description="Helical" evidence="12">
    <location>
        <begin position="222"/>
        <end position="243"/>
    </location>
</feature>
<feature type="transmembrane region" description="Helical" evidence="12">
    <location>
        <begin position="406"/>
        <end position="427"/>
    </location>
</feature>
<reference evidence="15 16" key="1">
    <citation type="journal article" date="2024" name="Chem. Sci.">
        <title>Discovery of megapolipeptins by genome mining of a Burkholderiales bacteria collection.</title>
        <authorList>
            <person name="Paulo B.S."/>
            <person name="Recchia M.J.J."/>
            <person name="Lee S."/>
            <person name="Fergusson C.H."/>
            <person name="Romanowski S.B."/>
            <person name="Hernandez A."/>
            <person name="Krull N."/>
            <person name="Liu D.Y."/>
            <person name="Cavanagh H."/>
            <person name="Bos A."/>
            <person name="Gray C.A."/>
            <person name="Murphy B.T."/>
            <person name="Linington R.G."/>
            <person name="Eustaquio A.S."/>
        </authorList>
    </citation>
    <scope>NUCLEOTIDE SEQUENCE [LARGE SCALE GENOMIC DNA]</scope>
    <source>
        <strain evidence="15 16">RL21-008-BIB-B</strain>
    </source>
</reference>
<evidence type="ECO:0000256" key="9">
    <source>
        <dbReference type="ARBA" id="ARBA00022989"/>
    </source>
</evidence>
<evidence type="ECO:0000256" key="11">
    <source>
        <dbReference type="ARBA" id="ARBA00023136"/>
    </source>
</evidence>
<dbReference type="HAMAP" id="MF_01522">
    <property type="entry name" value="Kup"/>
    <property type="match status" value="1"/>
</dbReference>
<dbReference type="InterPro" id="IPR023051">
    <property type="entry name" value="Kup"/>
</dbReference>
<comment type="subcellular location">
    <subcellularLocation>
        <location evidence="12">Cell membrane</location>
        <topology evidence="12">Multi-pass membrane protein</topology>
    </subcellularLocation>
    <subcellularLocation>
        <location evidence="1">Membrane</location>
        <topology evidence="1">Multi-pass membrane protein</topology>
    </subcellularLocation>
</comment>
<dbReference type="EMBL" id="JAQQFR010000001">
    <property type="protein sequence ID" value="MFL9876894.1"/>
    <property type="molecule type" value="Genomic_DNA"/>
</dbReference>
<organism evidence="15 16">
    <name type="scientific">Herbaspirillum rhizosphaerae</name>
    <dbReference type="NCBI Taxonomy" id="346179"/>
    <lineage>
        <taxon>Bacteria</taxon>
        <taxon>Pseudomonadati</taxon>
        <taxon>Pseudomonadota</taxon>
        <taxon>Betaproteobacteria</taxon>
        <taxon>Burkholderiales</taxon>
        <taxon>Oxalobacteraceae</taxon>
        <taxon>Herbaspirillum</taxon>
    </lineage>
</organism>
<evidence type="ECO:0000256" key="2">
    <source>
        <dbReference type="ARBA" id="ARBA00007019"/>
    </source>
</evidence>
<feature type="domain" description="K+ potassium transporter integral membrane" evidence="13">
    <location>
        <begin position="21"/>
        <end position="472"/>
    </location>
</feature>
<keyword evidence="7 12" id="KW-0769">Symport</keyword>
<feature type="transmembrane region" description="Helical" evidence="12">
    <location>
        <begin position="111"/>
        <end position="137"/>
    </location>
</feature>
<keyword evidence="3 12" id="KW-0813">Transport</keyword>
<evidence type="ECO:0000313" key="16">
    <source>
        <dbReference type="Proteomes" id="UP001629214"/>
    </source>
</evidence>
<dbReference type="InterPro" id="IPR053952">
    <property type="entry name" value="K_trans_C"/>
</dbReference>
<dbReference type="Proteomes" id="UP001629214">
    <property type="component" value="Unassembled WGS sequence"/>
</dbReference>
<accession>A0ABW8Z146</accession>
<evidence type="ECO:0000313" key="15">
    <source>
        <dbReference type="EMBL" id="MFL9876894.1"/>
    </source>
</evidence>
<sequence length="633" mass="69741">MSSSQVRPNYSFRSQKLHIITLAALGVVFGDIGTSPLYALKECFSPEHGIAFSHDAVLGIISMLFWSITIVVSLKYVLFVMRADNNGEGGVLALMALSLRTAVSGSPRAKWLMMLGVFGACMFYGDVVITPAISVLSAVEGMDIAVPGTSHYVIPLTLAILIGLFLIQRHGTNLVGKLFGPIMFIWFISLGALGVYHILKAPGIMVAINPYYAVHFMIEHSLQAFIVLGSVVLVLTGAEALYADMGHFGIRPIRFAWLYTVMPCLVINYFGQGANLLTNPAAIQNPFYLMVPEVLLVPMVVLATFATVIASQAVISGAFSLTSQAILLGFVPRMRILHTSEDERGQIYIPLINWMLLVLVVAVVLAFKKSDNLAAAYGVAVTTTMVITTILAAVVMRIEWKWHPVLVTLVIGAFFTVDFAFFAANLLKIADGGWFPLLLGGAAFFLLMTWYSGRMLLRTRIKDDGIPLEPFVEGLLAHPPHRVGGTAVFMTGNINTVPVALLHNLKHNRILHERVFFLKISIWDVPYVSNENRLTLKDMGGNVYLLRAAFGFKEAPEVNKVLDLTAAQFNMEFELMDTSFFLARDTVVPSKLLGMSLWREQLFAWMYQNGAKPSDFFHIPANRVVELGTKVEI</sequence>
<evidence type="ECO:0000256" key="4">
    <source>
        <dbReference type="ARBA" id="ARBA00022475"/>
    </source>
</evidence>
<evidence type="ECO:0000256" key="8">
    <source>
        <dbReference type="ARBA" id="ARBA00022958"/>
    </source>
</evidence>
<keyword evidence="5 12" id="KW-0633">Potassium transport</keyword>
<feature type="transmembrane region" description="Helical" evidence="12">
    <location>
        <begin position="56"/>
        <end position="78"/>
    </location>
</feature>
<feature type="transmembrane region" description="Helical" evidence="12">
    <location>
        <begin position="149"/>
        <end position="167"/>
    </location>
</feature>
<comment type="caution">
    <text evidence="15">The sequence shown here is derived from an EMBL/GenBank/DDBJ whole genome shotgun (WGS) entry which is preliminary data.</text>
</comment>
<evidence type="ECO:0000256" key="5">
    <source>
        <dbReference type="ARBA" id="ARBA00022538"/>
    </source>
</evidence>
<evidence type="ECO:0000256" key="3">
    <source>
        <dbReference type="ARBA" id="ARBA00022448"/>
    </source>
</evidence>
<evidence type="ECO:0000256" key="7">
    <source>
        <dbReference type="ARBA" id="ARBA00022847"/>
    </source>
</evidence>
<keyword evidence="6 12" id="KW-0812">Transmembrane</keyword>
<comment type="function">
    <text evidence="12">Transport of potassium into the cell. Likely operates as a K(+):H(+) symporter.</text>
</comment>
<protein>
    <recommendedName>
        <fullName evidence="12">Probable potassium transport system protein Kup</fullName>
    </recommendedName>
</protein>
<dbReference type="PANTHER" id="PTHR30540">
    <property type="entry name" value="OSMOTIC STRESS POTASSIUM TRANSPORTER"/>
    <property type="match status" value="1"/>
</dbReference>
<comment type="similarity">
    <text evidence="2 12">Belongs to the HAK/KUP transporter (TC 2.A.72) family.</text>
</comment>
<dbReference type="Pfam" id="PF22776">
    <property type="entry name" value="K_trans_C"/>
    <property type="match status" value="1"/>
</dbReference>
<feature type="transmembrane region" description="Helical" evidence="12">
    <location>
        <begin position="433"/>
        <end position="452"/>
    </location>
</feature>
<feature type="transmembrane region" description="Helical" evidence="12">
    <location>
        <begin position="347"/>
        <end position="367"/>
    </location>
</feature>